<keyword evidence="3" id="KW-0285">Flavoprotein</keyword>
<evidence type="ECO:0000256" key="4">
    <source>
        <dbReference type="ARBA" id="ARBA00022827"/>
    </source>
</evidence>
<feature type="domain" description="Glucose-methanol-choline oxidoreductase C-terminal" evidence="6">
    <location>
        <begin position="351"/>
        <end position="456"/>
    </location>
</feature>
<dbReference type="EC" id="1.-.-.-" evidence="7"/>
<dbReference type="Gene3D" id="3.50.50.60">
    <property type="entry name" value="FAD/NAD(P)-binding domain"/>
    <property type="match status" value="2"/>
</dbReference>
<dbReference type="GO" id="GO:0016491">
    <property type="term" value="F:oxidoreductase activity"/>
    <property type="evidence" value="ECO:0007669"/>
    <property type="project" value="UniProtKB-KW"/>
</dbReference>
<dbReference type="PANTHER" id="PTHR11552:SF147">
    <property type="entry name" value="CHOLINE DEHYDROGENASE, MITOCHONDRIAL"/>
    <property type="match status" value="1"/>
</dbReference>
<comment type="similarity">
    <text evidence="2">Belongs to the GMC oxidoreductase family.</text>
</comment>
<dbReference type="Gene3D" id="3.30.410.40">
    <property type="match status" value="1"/>
</dbReference>
<dbReference type="PANTHER" id="PTHR11552">
    <property type="entry name" value="GLUCOSE-METHANOL-CHOLINE GMC OXIDOREDUCTASE"/>
    <property type="match status" value="1"/>
</dbReference>
<evidence type="ECO:0000256" key="2">
    <source>
        <dbReference type="ARBA" id="ARBA00010790"/>
    </source>
</evidence>
<organism evidence="7 8">
    <name type="scientific">Mycolicibacillus parakoreensis</name>
    <dbReference type="NCBI Taxonomy" id="1069221"/>
    <lineage>
        <taxon>Bacteria</taxon>
        <taxon>Bacillati</taxon>
        <taxon>Actinomycetota</taxon>
        <taxon>Actinomycetes</taxon>
        <taxon>Mycobacteriales</taxon>
        <taxon>Mycobacteriaceae</taxon>
        <taxon>Mycolicibacillus</taxon>
    </lineage>
</organism>
<dbReference type="Pfam" id="PF00732">
    <property type="entry name" value="GMC_oxred_N"/>
    <property type="match status" value="1"/>
</dbReference>
<keyword evidence="4" id="KW-0274">FAD</keyword>
<dbReference type="InterPro" id="IPR000172">
    <property type="entry name" value="GMC_OxRdtase_N"/>
</dbReference>
<sequence>MTTPTRDVVVIGAGSAGSIVAARLAADPACAVTVIEAGPRPPAGTQAAGRLPLADRSAVARRYRTRLTANPPRWAHVIGGHTVGGSGAVNGGYFCRAVPADFDAGWPTGWSWPQALDHFRALEDDLDFTGPAHGRGGRIAVRRSRDFAGVTASFAAAARRAGFRWIPDLNDAGRELPEGFGSVPLNIVQGNRIDTGAAFLSSVAGQPNVTVLTDTTATRLRIIAGRAVGVEVYGPGGLETIAADRIVLCAGTIGSARLLMLSGVGDEEMLRELGIAVAQPLPVGLSCADHPEWLFAVDWPTVSGRPPLEIVLSTPDGLEIRPYTTGFAEMTAQSPGLHSDPAHIGVSLMRPRGRVRLALASADPRVAPRIEHDYDREPADVAELARGALLVEELVGASGLTPVWATSQHLCASAPMGQVIDERCRVHGVDGLWVIDGAALPAIPSRGPHATIAMLAHRAVEFVGAAPLNAPQRTR</sequence>
<dbReference type="PIRSF" id="PIRSF000137">
    <property type="entry name" value="Alcohol_oxidase"/>
    <property type="match status" value="1"/>
</dbReference>
<keyword evidence="8" id="KW-1185">Reference proteome</keyword>
<evidence type="ECO:0000256" key="1">
    <source>
        <dbReference type="ARBA" id="ARBA00001974"/>
    </source>
</evidence>
<dbReference type="NCBIfam" id="TIGR03970">
    <property type="entry name" value="Rv0697"/>
    <property type="match status" value="1"/>
</dbReference>
<evidence type="ECO:0000256" key="3">
    <source>
        <dbReference type="ARBA" id="ARBA00022630"/>
    </source>
</evidence>
<evidence type="ECO:0000313" key="7">
    <source>
        <dbReference type="EMBL" id="ULN52161.1"/>
    </source>
</evidence>
<keyword evidence="7" id="KW-0560">Oxidoreductase</keyword>
<dbReference type="InterPro" id="IPR007867">
    <property type="entry name" value="GMC_OxRtase_C"/>
</dbReference>
<evidence type="ECO:0000259" key="6">
    <source>
        <dbReference type="Pfam" id="PF05199"/>
    </source>
</evidence>
<dbReference type="InterPro" id="IPR012132">
    <property type="entry name" value="GMC_OxRdtase"/>
</dbReference>
<accession>A0ABY3U0H5</accession>
<dbReference type="InterPro" id="IPR023978">
    <property type="entry name" value="GMC_oxidoreductase_bact"/>
</dbReference>
<dbReference type="RefSeq" id="WP_240170436.1">
    <property type="nucleotide sequence ID" value="NZ_CP092365.1"/>
</dbReference>
<gene>
    <name evidence="7" type="primary">mftG</name>
    <name evidence="7" type="ORF">MIU77_15055</name>
</gene>
<comment type="cofactor">
    <cofactor evidence="1">
        <name>FAD</name>
        <dbReference type="ChEBI" id="CHEBI:57692"/>
    </cofactor>
</comment>
<dbReference type="SUPFAM" id="SSF54373">
    <property type="entry name" value="FAD-linked reductases, C-terminal domain"/>
    <property type="match status" value="1"/>
</dbReference>
<evidence type="ECO:0000259" key="5">
    <source>
        <dbReference type="Pfam" id="PF00732"/>
    </source>
</evidence>
<proteinExistence type="inferred from homology"/>
<dbReference type="SUPFAM" id="SSF51905">
    <property type="entry name" value="FAD/NAD(P)-binding domain"/>
    <property type="match status" value="1"/>
</dbReference>
<name>A0ABY3U0H5_9MYCO</name>
<reference evidence="7" key="1">
    <citation type="submission" date="2022-08" db="EMBL/GenBank/DDBJ databases">
        <title>Complete genome sequence of 14 non-tuberculosis mycobacteria type-strains.</title>
        <authorList>
            <person name="Igarashi Y."/>
            <person name="Osugi A."/>
            <person name="Mitarai S."/>
        </authorList>
    </citation>
    <scope>NUCLEOTIDE SEQUENCE</scope>
    <source>
        <strain evidence="7">DSM 45575</strain>
    </source>
</reference>
<dbReference type="Proteomes" id="UP001055200">
    <property type="component" value="Chromosome"/>
</dbReference>
<protein>
    <submittedName>
        <fullName evidence="7">Mycofactocin system GMC family oxidoreductase MftG</fullName>
        <ecNumber evidence="7">1.-.-.-</ecNumber>
    </submittedName>
</protein>
<dbReference type="InterPro" id="IPR036188">
    <property type="entry name" value="FAD/NAD-bd_sf"/>
</dbReference>
<dbReference type="Pfam" id="PF05199">
    <property type="entry name" value="GMC_oxred_C"/>
    <property type="match status" value="1"/>
</dbReference>
<feature type="domain" description="Glucose-methanol-choline oxidoreductase N-terminal" evidence="5">
    <location>
        <begin position="9"/>
        <end position="291"/>
    </location>
</feature>
<evidence type="ECO:0000313" key="8">
    <source>
        <dbReference type="Proteomes" id="UP001055200"/>
    </source>
</evidence>
<dbReference type="EMBL" id="CP092365">
    <property type="protein sequence ID" value="ULN52161.1"/>
    <property type="molecule type" value="Genomic_DNA"/>
</dbReference>